<reference evidence="1" key="1">
    <citation type="submission" date="2019-03" db="EMBL/GenBank/DDBJ databases">
        <title>Single cell metagenomics reveals metabolic interactions within the superorganism composed of flagellate Streblomastix strix and complex community of Bacteroidetes bacteria on its surface.</title>
        <authorList>
            <person name="Treitli S.C."/>
            <person name="Kolisko M."/>
            <person name="Husnik F."/>
            <person name="Keeling P."/>
            <person name="Hampl V."/>
        </authorList>
    </citation>
    <scope>NUCLEOTIDE SEQUENCE</scope>
    <source>
        <strain evidence="1">STM</strain>
    </source>
</reference>
<organism evidence="1">
    <name type="scientific">termite gut metagenome</name>
    <dbReference type="NCBI Taxonomy" id="433724"/>
    <lineage>
        <taxon>unclassified sequences</taxon>
        <taxon>metagenomes</taxon>
        <taxon>organismal metagenomes</taxon>
    </lineage>
</organism>
<dbReference type="AlphaFoldDB" id="A0A5J4P3W5"/>
<comment type="caution">
    <text evidence="1">The sequence shown here is derived from an EMBL/GenBank/DDBJ whole genome shotgun (WGS) entry which is preliminary data.</text>
</comment>
<gene>
    <name evidence="1" type="ORF">EZS27_044380</name>
</gene>
<accession>A0A5J4P3W5</accession>
<sequence>KAMDGLLNISDDFINSDNLNDLYLSKSAIISMYETISECEKQINAYYKSLKDMPRMSQQLIIAQKNVLNKLKLFLKDMECTKIISLNLIKTINNKIDEITSTILNIDSSNQV</sequence>
<dbReference type="EMBL" id="SNRY01011896">
    <property type="protein sequence ID" value="KAA6303977.1"/>
    <property type="molecule type" value="Genomic_DNA"/>
</dbReference>
<proteinExistence type="predicted"/>
<name>A0A5J4P3W5_9ZZZZ</name>
<protein>
    <submittedName>
        <fullName evidence="1">Uncharacterized protein</fullName>
    </submittedName>
</protein>
<evidence type="ECO:0000313" key="1">
    <source>
        <dbReference type="EMBL" id="KAA6303977.1"/>
    </source>
</evidence>
<feature type="non-terminal residue" evidence="1">
    <location>
        <position position="1"/>
    </location>
</feature>